<keyword evidence="1" id="KW-0175">Coiled coil</keyword>
<gene>
    <name evidence="3" type="ORF">RI543_003628</name>
</gene>
<comment type="caution">
    <text evidence="3">The sequence shown here is derived from an EMBL/GenBank/DDBJ whole genome shotgun (WGS) entry which is preliminary data.</text>
</comment>
<dbReference type="Pfam" id="PF10303">
    <property type="entry name" value="DUF2408"/>
    <property type="match status" value="2"/>
</dbReference>
<dbReference type="EMBL" id="JAWIZZ010000048">
    <property type="protein sequence ID" value="KAK5779008.1"/>
    <property type="molecule type" value="Genomic_DNA"/>
</dbReference>
<dbReference type="AlphaFoldDB" id="A0AAN7WSG2"/>
<evidence type="ECO:0000313" key="3">
    <source>
        <dbReference type="EMBL" id="KAK5779008.1"/>
    </source>
</evidence>
<organism evidence="3 4">
    <name type="scientific">Arxiozyma heterogenica</name>
    <dbReference type="NCBI Taxonomy" id="278026"/>
    <lineage>
        <taxon>Eukaryota</taxon>
        <taxon>Fungi</taxon>
        <taxon>Dikarya</taxon>
        <taxon>Ascomycota</taxon>
        <taxon>Saccharomycotina</taxon>
        <taxon>Saccharomycetes</taxon>
        <taxon>Saccharomycetales</taxon>
        <taxon>Saccharomycetaceae</taxon>
        <taxon>Arxiozyma</taxon>
    </lineage>
</organism>
<dbReference type="PANTHER" id="PTHR28086">
    <property type="entry name" value="UPF0662 PROTEIN YPL260W"/>
    <property type="match status" value="1"/>
</dbReference>
<protein>
    <submittedName>
        <fullName evidence="3">Uncharacterized protein</fullName>
    </submittedName>
</protein>
<feature type="coiled-coil region" evidence="1">
    <location>
        <begin position="273"/>
        <end position="300"/>
    </location>
</feature>
<evidence type="ECO:0000256" key="1">
    <source>
        <dbReference type="SAM" id="Coils"/>
    </source>
</evidence>
<reference evidence="4" key="1">
    <citation type="submission" date="2023-07" db="EMBL/GenBank/DDBJ databases">
        <title>A draft genome of Kazachstania heterogenica Y-27499.</title>
        <authorList>
            <person name="Donic C."/>
            <person name="Kralova J.S."/>
            <person name="Fidel L."/>
            <person name="Ben-Dor S."/>
            <person name="Jung S."/>
        </authorList>
    </citation>
    <scope>NUCLEOTIDE SEQUENCE [LARGE SCALE GENOMIC DNA]</scope>
    <source>
        <strain evidence="4">Y27499</strain>
    </source>
</reference>
<evidence type="ECO:0000313" key="4">
    <source>
        <dbReference type="Proteomes" id="UP001306508"/>
    </source>
</evidence>
<sequence>MSSTAIQSVVPEEEEGILNYLLDVRSSLAKLKQNRTQFLNSKDVQSTYQEVLTKVRELDEIRKSSNSKTLSSNDATLIHNRQLHNRVDSVLDDVFQLLSLCFLTVGLKNSAPATYASLSTVQSLLEHLEESRIYTHHDLKPIKDRLDEISKIVEKSCAQPLIESAKDNDEITAKVASERNKNKLEQDLLLRAKLQHCIDEYNKIESNLEDIDPELNGYMEKLYQIRRGLLSLVALLKNTDDQTITDTELKDGLGGDRPGFSSSSSSSSFINRKNDITEKYSLLKKQLEEVETEVRNISDSSAPGQTRKGESVLNGLLDDCNDLVNDLSYQSEGQISLKISFDPTLQEIYNKLVEIKTSLSNLMITRRWTLRETDLFSYQKQLSEIDGKRVHGKFPTESGDSKGQAILLYLLRRCYAIIYKLLESSEPVSEALQPIHNQLSTVRRCLLELKRMGGVENERELYPYQMKLASLDNLRRDGKFYDADGNIPEGQGILNALLAGCFDIIHELKVEAEEREGSGSENN</sequence>
<dbReference type="GO" id="GO:0005737">
    <property type="term" value="C:cytoplasm"/>
    <property type="evidence" value="ECO:0007669"/>
    <property type="project" value="TreeGrafter"/>
</dbReference>
<accession>A0AAN7WSG2</accession>
<evidence type="ECO:0000256" key="2">
    <source>
        <dbReference type="SAM" id="MobiDB-lite"/>
    </source>
</evidence>
<name>A0AAN7WSG2_9SACH</name>
<proteinExistence type="predicted"/>
<dbReference type="Proteomes" id="UP001306508">
    <property type="component" value="Unassembled WGS sequence"/>
</dbReference>
<dbReference type="PANTHER" id="PTHR28086:SF1">
    <property type="entry name" value="CU(2+) SUPPRESSING AND BLEOMYCIN SENSITIVE PROTEIN 1"/>
    <property type="match status" value="1"/>
</dbReference>
<dbReference type="InterPro" id="IPR018810">
    <property type="entry name" value="UPF0662"/>
</dbReference>
<dbReference type="GO" id="GO:0005634">
    <property type="term" value="C:nucleus"/>
    <property type="evidence" value="ECO:0007669"/>
    <property type="project" value="TreeGrafter"/>
</dbReference>
<feature type="region of interest" description="Disordered" evidence="2">
    <location>
        <begin position="246"/>
        <end position="269"/>
    </location>
</feature>
<keyword evidence="4" id="KW-1185">Reference proteome</keyword>